<evidence type="ECO:0000313" key="2">
    <source>
        <dbReference type="Proteomes" id="UP001529510"/>
    </source>
</evidence>
<accession>A0ABD0MPH3</accession>
<dbReference type="EMBL" id="JAMKFB020000308">
    <property type="protein sequence ID" value="KAL0150048.1"/>
    <property type="molecule type" value="Genomic_DNA"/>
</dbReference>
<name>A0ABD0MPH3_CIRMR</name>
<protein>
    <submittedName>
        <fullName evidence="1">Uncharacterized protein</fullName>
    </submittedName>
</protein>
<gene>
    <name evidence="1" type="ORF">M9458_054707</name>
</gene>
<feature type="non-terminal residue" evidence="1">
    <location>
        <position position="52"/>
    </location>
</feature>
<sequence length="52" mass="5810">MTAAAGRACACGNIRLRYFTLTEPNTRAHEHTRFERRRLIDPRAMSGGVYGG</sequence>
<comment type="caution">
    <text evidence="1">The sequence shown here is derived from an EMBL/GenBank/DDBJ whole genome shotgun (WGS) entry which is preliminary data.</text>
</comment>
<proteinExistence type="predicted"/>
<dbReference type="Proteomes" id="UP001529510">
    <property type="component" value="Unassembled WGS sequence"/>
</dbReference>
<keyword evidence="2" id="KW-1185">Reference proteome</keyword>
<dbReference type="AlphaFoldDB" id="A0ABD0MPH3"/>
<reference evidence="1 2" key="1">
    <citation type="submission" date="2024-05" db="EMBL/GenBank/DDBJ databases">
        <title>Genome sequencing and assembly of Indian major carp, Cirrhinus mrigala (Hamilton, 1822).</title>
        <authorList>
            <person name="Mohindra V."/>
            <person name="Chowdhury L.M."/>
            <person name="Lal K."/>
            <person name="Jena J.K."/>
        </authorList>
    </citation>
    <scope>NUCLEOTIDE SEQUENCE [LARGE SCALE GENOMIC DNA]</scope>
    <source>
        <strain evidence="1">CM1030</strain>
        <tissue evidence="1">Blood</tissue>
    </source>
</reference>
<organism evidence="1 2">
    <name type="scientific">Cirrhinus mrigala</name>
    <name type="common">Mrigala</name>
    <dbReference type="NCBI Taxonomy" id="683832"/>
    <lineage>
        <taxon>Eukaryota</taxon>
        <taxon>Metazoa</taxon>
        <taxon>Chordata</taxon>
        <taxon>Craniata</taxon>
        <taxon>Vertebrata</taxon>
        <taxon>Euteleostomi</taxon>
        <taxon>Actinopterygii</taxon>
        <taxon>Neopterygii</taxon>
        <taxon>Teleostei</taxon>
        <taxon>Ostariophysi</taxon>
        <taxon>Cypriniformes</taxon>
        <taxon>Cyprinidae</taxon>
        <taxon>Labeoninae</taxon>
        <taxon>Labeonini</taxon>
        <taxon>Cirrhinus</taxon>
    </lineage>
</organism>
<evidence type="ECO:0000313" key="1">
    <source>
        <dbReference type="EMBL" id="KAL0150048.1"/>
    </source>
</evidence>